<reference evidence="3" key="3">
    <citation type="submission" date="2023-03" db="UniProtKB">
        <authorList>
            <consortium name="EnsemblPlants"/>
        </authorList>
    </citation>
    <scope>IDENTIFICATION</scope>
    <source>
        <strain evidence="3">cv. Chiifu-401-42</strain>
    </source>
</reference>
<proteinExistence type="predicted"/>
<feature type="compositionally biased region" description="Basic and acidic residues" evidence="1">
    <location>
        <begin position="390"/>
        <end position="402"/>
    </location>
</feature>
<evidence type="ECO:0000313" key="3">
    <source>
        <dbReference type="EnsemblPlants" id="Bra014058.1-P"/>
    </source>
</evidence>
<protein>
    <recommendedName>
        <fullName evidence="2">DUF4283 domain-containing protein</fullName>
    </recommendedName>
</protein>
<dbReference type="HOGENOM" id="CLU_023209_1_0_1"/>
<dbReference type="FunCoup" id="M4DC46">
    <property type="interactions" value="3"/>
</dbReference>
<dbReference type="AlphaFoldDB" id="M4DC46"/>
<evidence type="ECO:0000259" key="2">
    <source>
        <dbReference type="Pfam" id="PF14111"/>
    </source>
</evidence>
<feature type="region of interest" description="Disordered" evidence="1">
    <location>
        <begin position="662"/>
        <end position="702"/>
    </location>
</feature>
<dbReference type="Proteomes" id="UP000011750">
    <property type="component" value="Chromosome A08"/>
</dbReference>
<reference evidence="3 4" key="2">
    <citation type="journal article" date="2018" name="Hortic Res">
        <title>Improved Brassica rapa reference genome by single-molecule sequencing and chromosome conformation capture technologies.</title>
        <authorList>
            <person name="Zhang L."/>
            <person name="Cai X."/>
            <person name="Wu J."/>
            <person name="Liu M."/>
            <person name="Grob S."/>
            <person name="Cheng F."/>
            <person name="Liang J."/>
            <person name="Cai C."/>
            <person name="Liu Z."/>
            <person name="Liu B."/>
            <person name="Wang F."/>
            <person name="Li S."/>
            <person name="Liu F."/>
            <person name="Li X."/>
            <person name="Cheng L."/>
            <person name="Yang W."/>
            <person name="Li M.H."/>
            <person name="Grossniklaus U."/>
            <person name="Zheng H."/>
            <person name="Wang X."/>
        </authorList>
    </citation>
    <scope>NUCLEOTIDE SEQUENCE [LARGE SCALE GENOMIC DNA]</scope>
    <source>
        <strain evidence="3 4">cv. Chiifu-401-42</strain>
    </source>
</reference>
<feature type="region of interest" description="Disordered" evidence="1">
    <location>
        <begin position="466"/>
        <end position="539"/>
    </location>
</feature>
<dbReference type="InterPro" id="IPR025558">
    <property type="entry name" value="DUF4283"/>
</dbReference>
<dbReference type="Pfam" id="PF14111">
    <property type="entry name" value="DUF4283"/>
    <property type="match status" value="1"/>
</dbReference>
<feature type="compositionally biased region" description="Basic and acidic residues" evidence="1">
    <location>
        <begin position="473"/>
        <end position="525"/>
    </location>
</feature>
<dbReference type="PANTHER" id="PTHR31286:SF178">
    <property type="entry name" value="DUF4283 DOMAIN-CONTAINING PROTEIN"/>
    <property type="match status" value="1"/>
</dbReference>
<evidence type="ECO:0000256" key="1">
    <source>
        <dbReference type="SAM" id="MobiDB-lite"/>
    </source>
</evidence>
<evidence type="ECO:0000313" key="4">
    <source>
        <dbReference type="Proteomes" id="UP000011750"/>
    </source>
</evidence>
<organism evidence="3 4">
    <name type="scientific">Brassica campestris</name>
    <name type="common">Field mustard</name>
    <dbReference type="NCBI Taxonomy" id="3711"/>
    <lineage>
        <taxon>Eukaryota</taxon>
        <taxon>Viridiplantae</taxon>
        <taxon>Streptophyta</taxon>
        <taxon>Embryophyta</taxon>
        <taxon>Tracheophyta</taxon>
        <taxon>Spermatophyta</taxon>
        <taxon>Magnoliopsida</taxon>
        <taxon>eudicotyledons</taxon>
        <taxon>Gunneridae</taxon>
        <taxon>Pentapetalae</taxon>
        <taxon>rosids</taxon>
        <taxon>malvids</taxon>
        <taxon>Brassicales</taxon>
        <taxon>Brassicaceae</taxon>
        <taxon>Brassiceae</taxon>
        <taxon>Brassica</taxon>
    </lineage>
</organism>
<name>M4DC46_BRACM</name>
<keyword evidence="4" id="KW-1185">Reference proteome</keyword>
<accession>M4DC46</accession>
<dbReference type="OMA" id="VELIWEV"/>
<feature type="compositionally biased region" description="Basic and acidic residues" evidence="1">
    <location>
        <begin position="409"/>
        <end position="418"/>
    </location>
</feature>
<feature type="domain" description="DUF4283" evidence="2">
    <location>
        <begin position="202"/>
        <end position="281"/>
    </location>
</feature>
<feature type="compositionally biased region" description="Polar residues" evidence="1">
    <location>
        <begin position="677"/>
        <end position="686"/>
    </location>
</feature>
<dbReference type="InterPro" id="IPR040256">
    <property type="entry name" value="At4g02000-like"/>
</dbReference>
<dbReference type="Gramene" id="Bra014058.1">
    <property type="protein sequence ID" value="Bra014058.1-P"/>
    <property type="gene ID" value="Bra014058"/>
</dbReference>
<dbReference type="EnsemblPlants" id="Bra014058.1">
    <property type="protein sequence ID" value="Bra014058.1-P"/>
    <property type="gene ID" value="Bra014058"/>
</dbReference>
<sequence length="702" mass="80156">MISRRWNPGIRGFYEGSISQYVVNLRWLGLGKWYLGKSQRFEISLIWILISILFKTESNPYRGIVVLSFGIFTQRSGVNRKGNRDGFDVELIWEVWVLRWSWLKEIDSNYNYTRFCDNRRNRGNGIMKILDQYKRDMGMSFIISFKTFSLSLEKDQSFTFLLLDMTQSQLLGNVGEVKNAEGTRKRLKISVPHFDNSALIKTFSKTLLGRCMNPEKQEMKALISNMPKIWKLEEKVVGTDLGFGKFQFDFEKEEDMEGVLKLQPFHFDYWMLSLARWQPKKSLLYPFEIPFWVRVIGVPAEFKTEPTSESIGNAIGRTVAVDVVHSRVQVVVDGFKELCFETTVDFTGGEFYDGEEAPVSLRYEKLFGYCQVCGSFCHKDEVCPLDEKNKKMSPERKHEGRDANGSWHEGGKHEDRARSYKGVVINGNAHNKERDGRDHYGKGKSKMVEEPEFKWINVSAKGNKKAYTSRGNYRGDGDASRNRPARREDTRGGVENDQPREQKEYKGAREEAREEGEIRNAEERVVTMPSQKFQEELAKTQADGTEAISDPIEAEQGLVTVQGMVEDQGELDDEDVMDMDEIKAHLLENGIDMDAEDFMENCSEGEAEEVIKEGNGKEEEKVAFVEEEQGQIGGDAGKKHGLRKRLFKPALSTVGSSRMRVFNALASPRKRAVPKSGTRQGDTSKQTEFKGPLNPKSGQQKS</sequence>
<dbReference type="eggNOG" id="KOG1075">
    <property type="taxonomic scope" value="Eukaryota"/>
</dbReference>
<reference evidence="3 4" key="1">
    <citation type="journal article" date="2011" name="Nat. Genet.">
        <title>The genome of the mesopolyploid crop species Brassica rapa.</title>
        <authorList>
            <consortium name="Brassica rapa Genome Sequencing Project Consortium"/>
            <person name="Wang X."/>
            <person name="Wang H."/>
            <person name="Wang J."/>
            <person name="Sun R."/>
            <person name="Wu J."/>
            <person name="Liu S."/>
            <person name="Bai Y."/>
            <person name="Mun J.H."/>
            <person name="Bancroft I."/>
            <person name="Cheng F."/>
            <person name="Huang S."/>
            <person name="Li X."/>
            <person name="Hua W."/>
            <person name="Wang J."/>
            <person name="Wang X."/>
            <person name="Freeling M."/>
            <person name="Pires J.C."/>
            <person name="Paterson A.H."/>
            <person name="Chalhoub B."/>
            <person name="Wang B."/>
            <person name="Hayward A."/>
            <person name="Sharpe A.G."/>
            <person name="Park B.S."/>
            <person name="Weisshaar B."/>
            <person name="Liu B."/>
            <person name="Li B."/>
            <person name="Liu B."/>
            <person name="Tong C."/>
            <person name="Song C."/>
            <person name="Duran C."/>
            <person name="Peng C."/>
            <person name="Geng C."/>
            <person name="Koh C."/>
            <person name="Lin C."/>
            <person name="Edwards D."/>
            <person name="Mu D."/>
            <person name="Shen D."/>
            <person name="Soumpourou E."/>
            <person name="Li F."/>
            <person name="Fraser F."/>
            <person name="Conant G."/>
            <person name="Lassalle G."/>
            <person name="King G.J."/>
            <person name="Bonnema G."/>
            <person name="Tang H."/>
            <person name="Wang H."/>
            <person name="Belcram H."/>
            <person name="Zhou H."/>
            <person name="Hirakawa H."/>
            <person name="Abe H."/>
            <person name="Guo H."/>
            <person name="Wang H."/>
            <person name="Jin H."/>
            <person name="Parkin I.A."/>
            <person name="Batley J."/>
            <person name="Kim J.S."/>
            <person name="Just J."/>
            <person name="Li J."/>
            <person name="Xu J."/>
            <person name="Deng J."/>
            <person name="Kim J.A."/>
            <person name="Li J."/>
            <person name="Yu J."/>
            <person name="Meng J."/>
            <person name="Wang J."/>
            <person name="Min J."/>
            <person name="Poulain J."/>
            <person name="Wang J."/>
            <person name="Hatakeyama K."/>
            <person name="Wu K."/>
            <person name="Wang L."/>
            <person name="Fang L."/>
            <person name="Trick M."/>
            <person name="Links M.G."/>
            <person name="Zhao M."/>
            <person name="Jin M."/>
            <person name="Ramchiary N."/>
            <person name="Drou N."/>
            <person name="Berkman P.J."/>
            <person name="Cai Q."/>
            <person name="Huang Q."/>
            <person name="Li R."/>
            <person name="Tabata S."/>
            <person name="Cheng S."/>
            <person name="Zhang S."/>
            <person name="Zhang S."/>
            <person name="Huang S."/>
            <person name="Sato S."/>
            <person name="Sun S."/>
            <person name="Kwon S.J."/>
            <person name="Choi S.R."/>
            <person name="Lee T.H."/>
            <person name="Fan W."/>
            <person name="Zhao X."/>
            <person name="Tan X."/>
            <person name="Xu X."/>
            <person name="Wang Y."/>
            <person name="Qiu Y."/>
            <person name="Yin Y."/>
            <person name="Li Y."/>
            <person name="Du Y."/>
            <person name="Liao Y."/>
            <person name="Lim Y."/>
            <person name="Narusaka Y."/>
            <person name="Wang Y."/>
            <person name="Wang Z."/>
            <person name="Li Z."/>
            <person name="Wang Z."/>
            <person name="Xiong Z."/>
            <person name="Zhang Z."/>
        </authorList>
    </citation>
    <scope>NUCLEOTIDE SEQUENCE [LARGE SCALE GENOMIC DNA]</scope>
    <source>
        <strain evidence="3 4">cv. Chiifu-401-42</strain>
    </source>
</reference>
<dbReference type="InParanoid" id="M4DC46"/>
<feature type="compositionally biased region" description="Basic and acidic residues" evidence="1">
    <location>
        <begin position="430"/>
        <end position="446"/>
    </location>
</feature>
<feature type="region of interest" description="Disordered" evidence="1">
    <location>
        <begin position="390"/>
        <end position="446"/>
    </location>
</feature>
<dbReference type="PANTHER" id="PTHR31286">
    <property type="entry name" value="GLYCINE-RICH CELL WALL STRUCTURAL PROTEIN 1.8-LIKE"/>
    <property type="match status" value="1"/>
</dbReference>